<name>A0ABR8KDL7_9NOSO</name>
<dbReference type="InterPro" id="IPR014710">
    <property type="entry name" value="RmlC-like_jellyroll"/>
</dbReference>
<evidence type="ECO:0000313" key="3">
    <source>
        <dbReference type="Proteomes" id="UP000637383"/>
    </source>
</evidence>
<dbReference type="SUPFAM" id="SSF51182">
    <property type="entry name" value="RmlC-like cupins"/>
    <property type="match status" value="1"/>
</dbReference>
<dbReference type="EMBL" id="JACJTU010000025">
    <property type="protein sequence ID" value="MBD2736953.1"/>
    <property type="molecule type" value="Genomic_DNA"/>
</dbReference>
<accession>A0ABR8KDL7</accession>
<dbReference type="PANTHER" id="PTHR36440:SF1">
    <property type="entry name" value="PUTATIVE (AFU_ORTHOLOGUE AFUA_8G07350)-RELATED"/>
    <property type="match status" value="1"/>
</dbReference>
<sequence length="167" mass="18603">MTILRSTYDTNGKYVKFLFQLPPGSQGSPLHYHDTKTEIFKVLSGSLEMEVGEKGNIKILRPGEALEVPAGMHHSFRNTSEDWVTFTSEVRPAGEFEHFLRSLYGLAIDGKVNKEGTPTNLLQFALLIEKADTIIVGPPVFVQKLIVTVLATIAHFLNVDKSLAKYK</sequence>
<dbReference type="Pfam" id="PF07883">
    <property type="entry name" value="Cupin_2"/>
    <property type="match status" value="1"/>
</dbReference>
<dbReference type="Gene3D" id="2.60.120.10">
    <property type="entry name" value="Jelly Rolls"/>
    <property type="match status" value="1"/>
</dbReference>
<reference evidence="2 3" key="1">
    <citation type="journal article" date="2020" name="ISME J.">
        <title>Comparative genomics reveals insights into cyanobacterial evolution and habitat adaptation.</title>
        <authorList>
            <person name="Chen M.Y."/>
            <person name="Teng W.K."/>
            <person name="Zhao L."/>
            <person name="Hu C.X."/>
            <person name="Zhou Y.K."/>
            <person name="Han B.P."/>
            <person name="Song L.R."/>
            <person name="Shu W.S."/>
        </authorList>
    </citation>
    <scope>NUCLEOTIDE SEQUENCE [LARGE SCALE GENOMIC DNA]</scope>
    <source>
        <strain evidence="2 3">FACHB-159</strain>
    </source>
</reference>
<protein>
    <submittedName>
        <fullName evidence="2">Cupin domain-containing protein</fullName>
    </submittedName>
</protein>
<dbReference type="InterPro" id="IPR053146">
    <property type="entry name" value="QDO-like"/>
</dbReference>
<proteinExistence type="predicted"/>
<evidence type="ECO:0000259" key="1">
    <source>
        <dbReference type="Pfam" id="PF07883"/>
    </source>
</evidence>
<comment type="caution">
    <text evidence="2">The sequence shown here is derived from an EMBL/GenBank/DDBJ whole genome shotgun (WGS) entry which is preliminary data.</text>
</comment>
<dbReference type="InterPro" id="IPR011051">
    <property type="entry name" value="RmlC_Cupin_sf"/>
</dbReference>
<evidence type="ECO:0000313" key="2">
    <source>
        <dbReference type="EMBL" id="MBD2736953.1"/>
    </source>
</evidence>
<keyword evidence="3" id="KW-1185">Reference proteome</keyword>
<organism evidence="2 3">
    <name type="scientific">Nostoc paludosum FACHB-159</name>
    <dbReference type="NCBI Taxonomy" id="2692908"/>
    <lineage>
        <taxon>Bacteria</taxon>
        <taxon>Bacillati</taxon>
        <taxon>Cyanobacteriota</taxon>
        <taxon>Cyanophyceae</taxon>
        <taxon>Nostocales</taxon>
        <taxon>Nostocaceae</taxon>
        <taxon>Nostoc</taxon>
    </lineage>
</organism>
<dbReference type="Proteomes" id="UP000637383">
    <property type="component" value="Unassembled WGS sequence"/>
</dbReference>
<gene>
    <name evidence="2" type="ORF">H6H03_24225</name>
</gene>
<feature type="domain" description="Cupin type-2" evidence="1">
    <location>
        <begin position="18"/>
        <end position="82"/>
    </location>
</feature>
<dbReference type="InterPro" id="IPR013096">
    <property type="entry name" value="Cupin_2"/>
</dbReference>
<dbReference type="PANTHER" id="PTHR36440">
    <property type="entry name" value="PUTATIVE (AFU_ORTHOLOGUE AFUA_8G07350)-RELATED"/>
    <property type="match status" value="1"/>
</dbReference>